<evidence type="ECO:0000256" key="13">
    <source>
        <dbReference type="ARBA" id="ARBA00023295"/>
    </source>
</evidence>
<feature type="active site" description="Proton donor; for delta-elimination activity" evidence="15">
    <location>
        <position position="265"/>
    </location>
</feature>
<feature type="active site" description="Proton donor; for beta-elimination activity" evidence="15">
    <location>
        <position position="58"/>
    </location>
</feature>
<evidence type="ECO:0000256" key="12">
    <source>
        <dbReference type="ARBA" id="ARBA00023268"/>
    </source>
</evidence>
<name>A0A1V3A1M3_9GAMM</name>
<dbReference type="NCBIfam" id="NF002211">
    <property type="entry name" value="PRK01103.1"/>
    <property type="match status" value="1"/>
</dbReference>
<dbReference type="Gene3D" id="1.10.8.50">
    <property type="match status" value="1"/>
</dbReference>
<dbReference type="SMART" id="SM00898">
    <property type="entry name" value="Fapy_DNA_glyco"/>
    <property type="match status" value="1"/>
</dbReference>
<dbReference type="STRING" id="252474.B1A74_01615"/>
<dbReference type="PROSITE" id="PS01242">
    <property type="entry name" value="ZF_FPG_1"/>
    <property type="match status" value="1"/>
</dbReference>
<dbReference type="EMBL" id="MUZR01000005">
    <property type="protein sequence ID" value="OOC11235.1"/>
    <property type="molecule type" value="Genomic_DNA"/>
</dbReference>
<keyword evidence="9 15" id="KW-0238">DNA-binding</keyword>
<dbReference type="InterPro" id="IPR010979">
    <property type="entry name" value="Ribosomal_uS13-like_H2TH"/>
</dbReference>
<dbReference type="HAMAP" id="MF_00103">
    <property type="entry name" value="Fapy_DNA_glycosyl"/>
    <property type="match status" value="1"/>
</dbReference>
<dbReference type="AlphaFoldDB" id="A0A1V3A1M3"/>
<dbReference type="SUPFAM" id="SSF81624">
    <property type="entry name" value="N-terminal domain of MutM-like DNA repair proteins"/>
    <property type="match status" value="1"/>
</dbReference>
<dbReference type="GO" id="GO:0006284">
    <property type="term" value="P:base-excision repair"/>
    <property type="evidence" value="ECO:0007669"/>
    <property type="project" value="InterPro"/>
</dbReference>
<dbReference type="Pfam" id="PF01149">
    <property type="entry name" value="Fapy_DNA_glyco"/>
    <property type="match status" value="1"/>
</dbReference>
<keyword evidence="11 15" id="KW-0456">Lyase</keyword>
<accession>A0A1V3A1M3</accession>
<dbReference type="PANTHER" id="PTHR22993">
    <property type="entry name" value="FORMAMIDOPYRIMIDINE-DNA GLYCOSYLASE"/>
    <property type="match status" value="1"/>
</dbReference>
<dbReference type="Gene3D" id="3.20.190.10">
    <property type="entry name" value="MutM-like, N-terminal"/>
    <property type="match status" value="1"/>
</dbReference>
<reference evidence="18 19" key="1">
    <citation type="submission" date="2017-02" db="EMBL/GenBank/DDBJ databases">
        <title>Genomic diversity within the haloalkaliphilic genus Thioalkalivibrio.</title>
        <authorList>
            <person name="Ahn A.-C."/>
            <person name="Meier-Kolthoff J."/>
            <person name="Overmars L."/>
            <person name="Richter M."/>
            <person name="Woyke T."/>
            <person name="Sorokin D.Y."/>
            <person name="Muyzer G."/>
        </authorList>
    </citation>
    <scope>NUCLEOTIDE SEQUENCE [LARGE SCALE GENOMIC DNA]</scope>
    <source>
        <strain evidence="18 19">HL17</strain>
    </source>
</reference>
<dbReference type="InterPro" id="IPR015886">
    <property type="entry name" value="H2TH_FPG"/>
</dbReference>
<dbReference type="OrthoDB" id="9800855at2"/>
<dbReference type="InterPro" id="IPR012319">
    <property type="entry name" value="FPG_cat"/>
</dbReference>
<keyword evidence="10 15" id="KW-0234">DNA repair</keyword>
<dbReference type="Pfam" id="PF06827">
    <property type="entry name" value="zf-FPG_IleRS"/>
    <property type="match status" value="1"/>
</dbReference>
<dbReference type="RefSeq" id="WP_077243577.1">
    <property type="nucleotide sequence ID" value="NZ_MUZR01000005.1"/>
</dbReference>
<evidence type="ECO:0000256" key="5">
    <source>
        <dbReference type="ARBA" id="ARBA00022763"/>
    </source>
</evidence>
<evidence type="ECO:0000256" key="8">
    <source>
        <dbReference type="ARBA" id="ARBA00022833"/>
    </source>
</evidence>
<keyword evidence="4 15" id="KW-0479">Metal-binding</keyword>
<evidence type="ECO:0000256" key="2">
    <source>
        <dbReference type="ARBA" id="ARBA00009409"/>
    </source>
</evidence>
<evidence type="ECO:0000256" key="6">
    <source>
        <dbReference type="ARBA" id="ARBA00022771"/>
    </source>
</evidence>
<dbReference type="FunFam" id="1.10.8.50:FF:000003">
    <property type="entry name" value="Formamidopyrimidine-DNA glycosylase"/>
    <property type="match status" value="1"/>
</dbReference>
<comment type="cofactor">
    <cofactor evidence="15">
        <name>Zn(2+)</name>
        <dbReference type="ChEBI" id="CHEBI:29105"/>
    </cofactor>
    <text evidence="15">Binds 1 zinc ion per subunit.</text>
</comment>
<evidence type="ECO:0000313" key="19">
    <source>
        <dbReference type="Proteomes" id="UP000189177"/>
    </source>
</evidence>
<feature type="domain" description="Formamidopyrimidine-DNA glycosylase catalytic" evidence="17">
    <location>
        <begin position="2"/>
        <end position="113"/>
    </location>
</feature>
<evidence type="ECO:0000256" key="11">
    <source>
        <dbReference type="ARBA" id="ARBA00023239"/>
    </source>
</evidence>
<evidence type="ECO:0000259" key="16">
    <source>
        <dbReference type="PROSITE" id="PS51066"/>
    </source>
</evidence>
<evidence type="ECO:0000256" key="9">
    <source>
        <dbReference type="ARBA" id="ARBA00023125"/>
    </source>
</evidence>
<keyword evidence="7 15" id="KW-0378">Hydrolase</keyword>
<proteinExistence type="inferred from homology"/>
<dbReference type="PROSITE" id="PS51066">
    <property type="entry name" value="ZF_FPG_2"/>
    <property type="match status" value="1"/>
</dbReference>
<comment type="catalytic activity">
    <reaction evidence="14 15">
        <text>2'-deoxyribonucleotide-(2'-deoxyribose 5'-phosphate)-2'-deoxyribonucleotide-DNA = a 3'-end 2'-deoxyribonucleotide-(2,3-dehydro-2,3-deoxyribose 5'-phosphate)-DNA + a 5'-end 5'-phospho-2'-deoxyribonucleoside-DNA + H(+)</text>
        <dbReference type="Rhea" id="RHEA:66592"/>
        <dbReference type="Rhea" id="RHEA-COMP:13180"/>
        <dbReference type="Rhea" id="RHEA-COMP:16897"/>
        <dbReference type="Rhea" id="RHEA-COMP:17067"/>
        <dbReference type="ChEBI" id="CHEBI:15378"/>
        <dbReference type="ChEBI" id="CHEBI:136412"/>
        <dbReference type="ChEBI" id="CHEBI:157695"/>
        <dbReference type="ChEBI" id="CHEBI:167181"/>
        <dbReference type="EC" id="4.2.99.18"/>
    </reaction>
</comment>
<dbReference type="Proteomes" id="UP000189177">
    <property type="component" value="Unassembled WGS sequence"/>
</dbReference>
<dbReference type="GO" id="GO:0003684">
    <property type="term" value="F:damaged DNA binding"/>
    <property type="evidence" value="ECO:0007669"/>
    <property type="project" value="InterPro"/>
</dbReference>
<evidence type="ECO:0000256" key="7">
    <source>
        <dbReference type="ARBA" id="ARBA00022801"/>
    </source>
</evidence>
<dbReference type="CDD" id="cd08966">
    <property type="entry name" value="EcFpg-like_N"/>
    <property type="match status" value="1"/>
</dbReference>
<organism evidence="18 19">
    <name type="scientific">Thioalkalivibrio halophilus</name>
    <dbReference type="NCBI Taxonomy" id="252474"/>
    <lineage>
        <taxon>Bacteria</taxon>
        <taxon>Pseudomonadati</taxon>
        <taxon>Pseudomonadota</taxon>
        <taxon>Gammaproteobacteria</taxon>
        <taxon>Chromatiales</taxon>
        <taxon>Ectothiorhodospiraceae</taxon>
        <taxon>Thioalkalivibrio</taxon>
    </lineage>
</organism>
<feature type="active site" description="Schiff-base intermediate with DNA" evidence="15">
    <location>
        <position position="2"/>
    </location>
</feature>
<feature type="domain" description="FPG-type" evidence="16">
    <location>
        <begin position="241"/>
        <end position="275"/>
    </location>
</feature>
<keyword evidence="6 15" id="KW-0863">Zinc-finger</keyword>
<evidence type="ECO:0000256" key="4">
    <source>
        <dbReference type="ARBA" id="ARBA00022723"/>
    </source>
</evidence>
<dbReference type="GO" id="GO:0034039">
    <property type="term" value="F:8-oxo-7,8-dihydroguanine DNA N-glycosylase activity"/>
    <property type="evidence" value="ECO:0007669"/>
    <property type="project" value="TreeGrafter"/>
</dbReference>
<comment type="function">
    <text evidence="15">Involved in base excision repair of DNA damaged by oxidation or by mutagenic agents. Acts as DNA glycosylase that recognizes and removes damaged bases. Has a preference for oxidized purines, such as 7,8-dihydro-8-oxoguanine (8-oxoG). Has AP (apurinic/apyrimidinic) lyase activity and introduces nicks in the DNA strand. Cleaves the DNA backbone by beta-delta elimination to generate a single-strand break at the site of the removed base with both 3'- and 5'-phosphates.</text>
</comment>
<keyword evidence="8 15" id="KW-0862">Zinc</keyword>
<feature type="binding site" evidence="15">
    <location>
        <position position="110"/>
    </location>
    <ligand>
        <name>DNA</name>
        <dbReference type="ChEBI" id="CHEBI:16991"/>
    </ligand>
</feature>
<evidence type="ECO:0000256" key="1">
    <source>
        <dbReference type="ARBA" id="ARBA00001668"/>
    </source>
</evidence>
<evidence type="ECO:0000256" key="14">
    <source>
        <dbReference type="ARBA" id="ARBA00044632"/>
    </source>
</evidence>
<keyword evidence="13 15" id="KW-0326">Glycosidase</keyword>
<dbReference type="InterPro" id="IPR035937">
    <property type="entry name" value="FPG_N"/>
</dbReference>
<dbReference type="GO" id="GO:0008270">
    <property type="term" value="F:zinc ion binding"/>
    <property type="evidence" value="ECO:0007669"/>
    <property type="project" value="UniProtKB-UniRule"/>
</dbReference>
<dbReference type="SUPFAM" id="SSF57716">
    <property type="entry name" value="Glucocorticoid receptor-like (DNA-binding domain)"/>
    <property type="match status" value="1"/>
</dbReference>
<evidence type="ECO:0000256" key="10">
    <source>
        <dbReference type="ARBA" id="ARBA00023204"/>
    </source>
</evidence>
<gene>
    <name evidence="15" type="primary">mutM</name>
    <name evidence="15" type="synonym">fpg</name>
    <name evidence="18" type="ORF">B1A74_01615</name>
</gene>
<dbReference type="SUPFAM" id="SSF46946">
    <property type="entry name" value="S13-like H2TH domain"/>
    <property type="match status" value="1"/>
</dbReference>
<dbReference type="EC" id="3.2.2.23" evidence="15"/>
<comment type="subunit">
    <text evidence="3 15">Monomer.</text>
</comment>
<dbReference type="InterPro" id="IPR010663">
    <property type="entry name" value="Znf_FPG/IleRS"/>
</dbReference>
<feature type="active site" description="Proton donor" evidence="15">
    <location>
        <position position="3"/>
    </location>
</feature>
<comment type="caution">
    <text evidence="18">The sequence shown here is derived from an EMBL/GenBank/DDBJ whole genome shotgun (WGS) entry which is preliminary data.</text>
</comment>
<dbReference type="SMART" id="SM01232">
    <property type="entry name" value="H2TH"/>
    <property type="match status" value="1"/>
</dbReference>
<dbReference type="InterPro" id="IPR000214">
    <property type="entry name" value="Znf_DNA_glyclase/AP_lyase"/>
</dbReference>
<evidence type="ECO:0000256" key="15">
    <source>
        <dbReference type="HAMAP-Rule" id="MF_00103"/>
    </source>
</evidence>
<dbReference type="EC" id="4.2.99.18" evidence="15"/>
<keyword evidence="12 15" id="KW-0511">Multifunctional enzyme</keyword>
<dbReference type="PANTHER" id="PTHR22993:SF9">
    <property type="entry name" value="FORMAMIDOPYRIMIDINE-DNA GLYCOSYLASE"/>
    <property type="match status" value="1"/>
</dbReference>
<protein>
    <recommendedName>
        <fullName evidence="15">Formamidopyrimidine-DNA glycosylase</fullName>
        <shortName evidence="15">Fapy-DNA glycosylase</shortName>
        <ecNumber evidence="15">3.2.2.23</ecNumber>
    </recommendedName>
    <alternativeName>
        <fullName evidence="15">DNA-(apurinic or apyrimidinic site) lyase MutM</fullName>
        <shortName evidence="15">AP lyase MutM</shortName>
        <ecNumber evidence="15">4.2.99.18</ecNumber>
    </alternativeName>
</protein>
<sequence>MPELPEVETTRRGLEPLLRERRILQLEIRDARLRWPVPADLPARIAGATVRGLRRRAKYLLLDTDATGLLLHLGMSGSLRHCTPDTPLRRHDHLSLVLDSGSEIRLHDPRRFGCCLPLDPAPDGGPATHPLLEGLGPEPLEADMDGDYLFRRSRGRRGPVKAFLMDQATVVGVGNIYATEALFLAGVRPGRAAGRVTRAEYQRLAEHVKAVLAAAIERGGTTLRDFLREDGSHGYFRQELQVYGRAGEPCRVCGTPIRTRSVGQRASAYCPSCQR</sequence>
<dbReference type="GO" id="GO:0140078">
    <property type="term" value="F:class I DNA-(apurinic or apyrimidinic site) endonuclease activity"/>
    <property type="evidence" value="ECO:0007669"/>
    <property type="project" value="UniProtKB-EC"/>
</dbReference>
<feature type="binding site" evidence="15">
    <location>
        <position position="156"/>
    </location>
    <ligand>
        <name>DNA</name>
        <dbReference type="ChEBI" id="CHEBI:16991"/>
    </ligand>
</feature>
<dbReference type="InterPro" id="IPR020629">
    <property type="entry name" value="FPG_Glyclase"/>
</dbReference>
<evidence type="ECO:0000256" key="3">
    <source>
        <dbReference type="ARBA" id="ARBA00011245"/>
    </source>
</evidence>
<feature type="binding site" evidence="15">
    <location>
        <position position="91"/>
    </location>
    <ligand>
        <name>DNA</name>
        <dbReference type="ChEBI" id="CHEBI:16991"/>
    </ligand>
</feature>
<comment type="similarity">
    <text evidence="2 15">Belongs to the FPG family.</text>
</comment>
<dbReference type="NCBIfam" id="TIGR00577">
    <property type="entry name" value="fpg"/>
    <property type="match status" value="1"/>
</dbReference>
<dbReference type="InterPro" id="IPR015887">
    <property type="entry name" value="DNA_glyclase_Znf_dom_DNA_BS"/>
</dbReference>
<dbReference type="Pfam" id="PF06831">
    <property type="entry name" value="H2TH"/>
    <property type="match status" value="1"/>
</dbReference>
<evidence type="ECO:0000259" key="17">
    <source>
        <dbReference type="PROSITE" id="PS51068"/>
    </source>
</evidence>
<comment type="catalytic activity">
    <reaction evidence="1 15">
        <text>Hydrolysis of DNA containing ring-opened 7-methylguanine residues, releasing 2,6-diamino-4-hydroxy-5-(N-methyl)formamidopyrimidine.</text>
        <dbReference type="EC" id="3.2.2.23"/>
    </reaction>
</comment>
<evidence type="ECO:0000313" key="18">
    <source>
        <dbReference type="EMBL" id="OOC11235.1"/>
    </source>
</evidence>
<dbReference type="FunFam" id="3.20.190.10:FF:000001">
    <property type="entry name" value="Formamidopyrimidine-DNA glycosylase"/>
    <property type="match status" value="1"/>
</dbReference>
<dbReference type="PROSITE" id="PS51068">
    <property type="entry name" value="FPG_CAT"/>
    <property type="match status" value="1"/>
</dbReference>
<keyword evidence="5 15" id="KW-0227">DNA damage</keyword>
<keyword evidence="19" id="KW-1185">Reference proteome</keyword>